<dbReference type="Gene3D" id="1.10.10.10">
    <property type="entry name" value="Winged helix-like DNA-binding domain superfamily/Winged helix DNA-binding domain"/>
    <property type="match status" value="1"/>
</dbReference>
<dbReference type="InterPro" id="IPR000792">
    <property type="entry name" value="Tscrpt_reg_LuxR_C"/>
</dbReference>
<keyword evidence="2" id="KW-0597">Phosphoprotein</keyword>
<dbReference type="CDD" id="cd00156">
    <property type="entry name" value="REC"/>
    <property type="match status" value="1"/>
</dbReference>
<dbReference type="SUPFAM" id="SSF46894">
    <property type="entry name" value="C-terminal effector domain of the bipartite response regulators"/>
    <property type="match status" value="1"/>
</dbReference>
<dbReference type="InterPro" id="IPR011006">
    <property type="entry name" value="CheY-like_superfamily"/>
</dbReference>
<dbReference type="PANTHER" id="PTHR45566">
    <property type="entry name" value="HTH-TYPE TRANSCRIPTIONAL REGULATOR YHJB-RELATED"/>
    <property type="match status" value="1"/>
</dbReference>
<dbReference type="GO" id="GO:0003677">
    <property type="term" value="F:DNA binding"/>
    <property type="evidence" value="ECO:0007669"/>
    <property type="project" value="UniProtKB-KW"/>
</dbReference>
<evidence type="ECO:0000313" key="4">
    <source>
        <dbReference type="EMBL" id="AOY56533.1"/>
    </source>
</evidence>
<dbReference type="AlphaFoldDB" id="A0A1D9E0E5"/>
<dbReference type="SMART" id="SM00448">
    <property type="entry name" value="REC"/>
    <property type="match status" value="1"/>
</dbReference>
<sequence length="219" mass="24032">MVMAWFNRKILLVEDEPLLRGLIAANLELEQFEVATASNAAEARKIAETFDPDIAVLDIELGAGPNGVDLAIVLRRQFPEIALVFLTHIPEPRITGIDNRSIPKNAAYLVKDRMADPGVLREAIEAAVRNRVSEDFRDDKRTDHRFTELSKAQLGALKMIALGMSNHQIAAERGTTVRAVENLVKRAFEAAGIADESGVNQRVAAAREFIKVAGLPLAK</sequence>
<dbReference type="STRING" id="535712.A4Z71_06190"/>
<evidence type="ECO:0000256" key="1">
    <source>
        <dbReference type="ARBA" id="ARBA00023125"/>
    </source>
</evidence>
<dbReference type="KEGG" id="rpla:A4Z71_06190"/>
<protein>
    <recommendedName>
        <fullName evidence="3">Response regulatory domain-containing protein</fullName>
    </recommendedName>
</protein>
<gene>
    <name evidence="4" type="ORF">A4Z71_06190</name>
</gene>
<dbReference type="InterPro" id="IPR036388">
    <property type="entry name" value="WH-like_DNA-bd_sf"/>
</dbReference>
<dbReference type="Gene3D" id="3.40.50.2300">
    <property type="match status" value="1"/>
</dbReference>
<dbReference type="InterPro" id="IPR016032">
    <property type="entry name" value="Sig_transdc_resp-reg_C-effctor"/>
</dbReference>
<evidence type="ECO:0000313" key="5">
    <source>
        <dbReference type="Proteomes" id="UP000243784"/>
    </source>
</evidence>
<dbReference type="PROSITE" id="PS50110">
    <property type="entry name" value="RESPONSE_REGULATORY"/>
    <property type="match status" value="1"/>
</dbReference>
<reference evidence="4 5" key="1">
    <citation type="journal article" date="2016" name="Biochim. Biophys. Acta">
        <title>Photochemical characterization of actinorhodopsin and its functional existence in the natural host.</title>
        <authorList>
            <person name="Nakamura S."/>
            <person name="Kikukawa T."/>
            <person name="Tamogami J."/>
            <person name="Kamiya M."/>
            <person name="Aizawa T."/>
            <person name="Hahn M.W."/>
            <person name="Ihara K."/>
            <person name="Kamo N."/>
            <person name="Demura M."/>
        </authorList>
    </citation>
    <scope>NUCLEOTIDE SEQUENCE [LARGE SCALE GENOMIC DNA]</scope>
    <source>
        <strain evidence="4 5">MWH-Dar1</strain>
    </source>
</reference>
<accession>A0A1D9E0E5</accession>
<dbReference type="InterPro" id="IPR001789">
    <property type="entry name" value="Sig_transdc_resp-reg_receiver"/>
</dbReference>
<keyword evidence="5" id="KW-1185">Reference proteome</keyword>
<dbReference type="GO" id="GO:0006355">
    <property type="term" value="P:regulation of DNA-templated transcription"/>
    <property type="evidence" value="ECO:0007669"/>
    <property type="project" value="InterPro"/>
</dbReference>
<keyword evidence="1" id="KW-0238">DNA-binding</keyword>
<proteinExistence type="predicted"/>
<dbReference type="SMART" id="SM00421">
    <property type="entry name" value="HTH_LUXR"/>
    <property type="match status" value="1"/>
</dbReference>
<feature type="domain" description="Response regulatory" evidence="3">
    <location>
        <begin position="9"/>
        <end position="128"/>
    </location>
</feature>
<evidence type="ECO:0000256" key="2">
    <source>
        <dbReference type="PROSITE-ProRule" id="PRU00169"/>
    </source>
</evidence>
<dbReference type="InterPro" id="IPR051015">
    <property type="entry name" value="EvgA-like"/>
</dbReference>
<evidence type="ECO:0000259" key="3">
    <source>
        <dbReference type="PROSITE" id="PS50110"/>
    </source>
</evidence>
<dbReference type="EMBL" id="CP015208">
    <property type="protein sequence ID" value="AOY56533.1"/>
    <property type="molecule type" value="Genomic_DNA"/>
</dbReference>
<organism evidence="4 5">
    <name type="scientific">Candidatus Rhodoluna planktonica</name>
    <dbReference type="NCBI Taxonomy" id="535712"/>
    <lineage>
        <taxon>Bacteria</taxon>
        <taxon>Bacillati</taxon>
        <taxon>Actinomycetota</taxon>
        <taxon>Actinomycetes</taxon>
        <taxon>Micrococcales</taxon>
        <taxon>Microbacteriaceae</taxon>
        <taxon>Luna cluster</taxon>
        <taxon>Luna-1 subcluster</taxon>
        <taxon>Rhodoluna</taxon>
    </lineage>
</organism>
<dbReference type="Proteomes" id="UP000243784">
    <property type="component" value="Chromosome"/>
</dbReference>
<dbReference type="GO" id="GO:0000160">
    <property type="term" value="P:phosphorelay signal transduction system"/>
    <property type="evidence" value="ECO:0007669"/>
    <property type="project" value="InterPro"/>
</dbReference>
<dbReference type="PANTHER" id="PTHR45566:SF1">
    <property type="entry name" value="HTH-TYPE TRANSCRIPTIONAL REGULATOR YHJB-RELATED"/>
    <property type="match status" value="1"/>
</dbReference>
<dbReference type="Pfam" id="PF00072">
    <property type="entry name" value="Response_reg"/>
    <property type="match status" value="1"/>
</dbReference>
<feature type="modified residue" description="4-aspartylphosphate" evidence="2">
    <location>
        <position position="58"/>
    </location>
</feature>
<dbReference type="SUPFAM" id="SSF52172">
    <property type="entry name" value="CheY-like"/>
    <property type="match status" value="1"/>
</dbReference>
<name>A0A1D9E0E5_9MICO</name>